<dbReference type="SUPFAM" id="SSF75217">
    <property type="entry name" value="alpha/beta knot"/>
    <property type="match status" value="1"/>
</dbReference>
<evidence type="ECO:0000259" key="14">
    <source>
        <dbReference type="Pfam" id="PF20260"/>
    </source>
</evidence>
<evidence type="ECO:0000256" key="4">
    <source>
        <dbReference type="ARBA" id="ARBA00013673"/>
    </source>
</evidence>
<evidence type="ECO:0000256" key="3">
    <source>
        <dbReference type="ARBA" id="ARBA00012328"/>
    </source>
</evidence>
<evidence type="ECO:0000256" key="11">
    <source>
        <dbReference type="ARBA" id="ARBA00047944"/>
    </source>
</evidence>
<evidence type="ECO:0000256" key="8">
    <source>
        <dbReference type="ARBA" id="ARBA00022679"/>
    </source>
</evidence>
<organism evidence="15 16">
    <name type="scientific">Selenomonas ruminantium</name>
    <dbReference type="NCBI Taxonomy" id="971"/>
    <lineage>
        <taxon>Bacteria</taxon>
        <taxon>Bacillati</taxon>
        <taxon>Bacillota</taxon>
        <taxon>Negativicutes</taxon>
        <taxon>Selenomonadales</taxon>
        <taxon>Selenomonadaceae</taxon>
        <taxon>Selenomonas</taxon>
    </lineage>
</organism>
<dbReference type="InterPro" id="IPR029028">
    <property type="entry name" value="Alpha/beta_knot_MTases"/>
</dbReference>
<evidence type="ECO:0000259" key="13">
    <source>
        <dbReference type="Pfam" id="PF04452"/>
    </source>
</evidence>
<dbReference type="InterPro" id="IPR046886">
    <property type="entry name" value="RsmE_MTase_dom"/>
</dbReference>
<comment type="function">
    <text evidence="10 12">Specifically methylates the N3 position of the uracil ring of uridine 1498 (m3U1498) in 16S rRNA. Acts on the fully assembled 30S ribosomal subunit.</text>
</comment>
<dbReference type="SUPFAM" id="SSF88697">
    <property type="entry name" value="PUA domain-like"/>
    <property type="match status" value="1"/>
</dbReference>
<keyword evidence="5 12" id="KW-0963">Cytoplasm</keyword>
<dbReference type="RefSeq" id="WP_074813631.1">
    <property type="nucleotide sequence ID" value="NZ_FOJX01000002.1"/>
</dbReference>
<dbReference type="GO" id="GO:0070042">
    <property type="term" value="F:rRNA (uridine-N3-)-methyltransferase activity"/>
    <property type="evidence" value="ECO:0007669"/>
    <property type="project" value="TreeGrafter"/>
</dbReference>
<evidence type="ECO:0000256" key="1">
    <source>
        <dbReference type="ARBA" id="ARBA00004496"/>
    </source>
</evidence>
<dbReference type="InterPro" id="IPR046887">
    <property type="entry name" value="RsmE_PUA-like"/>
</dbReference>
<dbReference type="GO" id="GO:0070475">
    <property type="term" value="P:rRNA base methylation"/>
    <property type="evidence" value="ECO:0007669"/>
    <property type="project" value="TreeGrafter"/>
</dbReference>
<dbReference type="InterPro" id="IPR006700">
    <property type="entry name" value="RsmE"/>
</dbReference>
<evidence type="ECO:0000256" key="2">
    <source>
        <dbReference type="ARBA" id="ARBA00005528"/>
    </source>
</evidence>
<dbReference type="InterPro" id="IPR029026">
    <property type="entry name" value="tRNA_m1G_MTases_N"/>
</dbReference>
<evidence type="ECO:0000256" key="10">
    <source>
        <dbReference type="ARBA" id="ARBA00025699"/>
    </source>
</evidence>
<dbReference type="Proteomes" id="UP000183843">
    <property type="component" value="Unassembled WGS sequence"/>
</dbReference>
<dbReference type="InterPro" id="IPR015947">
    <property type="entry name" value="PUA-like_sf"/>
</dbReference>
<dbReference type="PIRSF" id="PIRSF015601">
    <property type="entry name" value="MTase_slr0722"/>
    <property type="match status" value="1"/>
</dbReference>
<dbReference type="NCBIfam" id="NF008692">
    <property type="entry name" value="PRK11713.1-5"/>
    <property type="match status" value="1"/>
</dbReference>
<dbReference type="EC" id="2.1.1.193" evidence="3 12"/>
<accession>A0A1I0W9U7</accession>
<proteinExistence type="inferred from homology"/>
<dbReference type="Pfam" id="PF20260">
    <property type="entry name" value="PUA_4"/>
    <property type="match status" value="1"/>
</dbReference>
<keyword evidence="6 12" id="KW-0698">rRNA processing</keyword>
<reference evidence="15 16" key="1">
    <citation type="submission" date="2016-10" db="EMBL/GenBank/DDBJ databases">
        <authorList>
            <person name="de Groot N.N."/>
        </authorList>
    </citation>
    <scope>NUCLEOTIDE SEQUENCE [LARGE SCALE GENOMIC DNA]</scope>
    <source>
        <strain evidence="15 16">L14</strain>
    </source>
</reference>
<dbReference type="GO" id="GO:0005737">
    <property type="term" value="C:cytoplasm"/>
    <property type="evidence" value="ECO:0007669"/>
    <property type="project" value="UniProtKB-SubCell"/>
</dbReference>
<comment type="similarity">
    <text evidence="2 12">Belongs to the RNA methyltransferase RsmE family.</text>
</comment>
<name>A0A1I0W9U7_SELRU</name>
<keyword evidence="9 12" id="KW-0949">S-adenosyl-L-methionine</keyword>
<evidence type="ECO:0000256" key="5">
    <source>
        <dbReference type="ARBA" id="ARBA00022490"/>
    </source>
</evidence>
<evidence type="ECO:0000256" key="12">
    <source>
        <dbReference type="PIRNR" id="PIRNR015601"/>
    </source>
</evidence>
<dbReference type="EMBL" id="FOJX01000002">
    <property type="protein sequence ID" value="SFA85391.1"/>
    <property type="molecule type" value="Genomic_DNA"/>
</dbReference>
<keyword evidence="8 12" id="KW-0808">Transferase</keyword>
<evidence type="ECO:0000256" key="6">
    <source>
        <dbReference type="ARBA" id="ARBA00022552"/>
    </source>
</evidence>
<feature type="domain" description="Ribosomal RNA small subunit methyltransferase E PUA-like" evidence="14">
    <location>
        <begin position="16"/>
        <end position="61"/>
    </location>
</feature>
<protein>
    <recommendedName>
        <fullName evidence="4 12">Ribosomal RNA small subunit methyltransferase E</fullName>
        <ecNumber evidence="3 12">2.1.1.193</ecNumber>
    </recommendedName>
</protein>
<dbReference type="CDD" id="cd18084">
    <property type="entry name" value="RsmE-like"/>
    <property type="match status" value="1"/>
</dbReference>
<evidence type="ECO:0000256" key="9">
    <source>
        <dbReference type="ARBA" id="ARBA00022691"/>
    </source>
</evidence>
<comment type="catalytic activity">
    <reaction evidence="11 12">
        <text>uridine(1498) in 16S rRNA + S-adenosyl-L-methionine = N(3)-methyluridine(1498) in 16S rRNA + S-adenosyl-L-homocysteine + H(+)</text>
        <dbReference type="Rhea" id="RHEA:42920"/>
        <dbReference type="Rhea" id="RHEA-COMP:10283"/>
        <dbReference type="Rhea" id="RHEA-COMP:10284"/>
        <dbReference type="ChEBI" id="CHEBI:15378"/>
        <dbReference type="ChEBI" id="CHEBI:57856"/>
        <dbReference type="ChEBI" id="CHEBI:59789"/>
        <dbReference type="ChEBI" id="CHEBI:65315"/>
        <dbReference type="ChEBI" id="CHEBI:74502"/>
        <dbReference type="EC" id="2.1.1.193"/>
    </reaction>
</comment>
<gene>
    <name evidence="15" type="ORF">SAMN05216587_102335</name>
</gene>
<dbReference type="NCBIfam" id="TIGR00046">
    <property type="entry name" value="RsmE family RNA methyltransferase"/>
    <property type="match status" value="1"/>
</dbReference>
<dbReference type="PANTHER" id="PTHR30027:SF3">
    <property type="entry name" value="16S RRNA (URACIL(1498)-N(3))-METHYLTRANSFERASE"/>
    <property type="match status" value="1"/>
</dbReference>
<dbReference type="PANTHER" id="PTHR30027">
    <property type="entry name" value="RIBOSOMAL RNA SMALL SUBUNIT METHYLTRANSFERASE E"/>
    <property type="match status" value="1"/>
</dbReference>
<sequence>MRRLFYKGLLADTIEITGSDAHHLMHVMRAKAGQEVTVVDDEGSVARMEMTAFREDAVTLVLKERLAANTESPLELVLAQCLLKADKMDYVVQKAVELGVTEIVPVKSHNCVVRYDAKKAAARQQRWQKIAEEAAKQCGRTALTEVSAIVDMSTLLQNFSGEDTEIVFCYENEEDYTVKSCLQGAKGKRLVLLIGPEGGFTLDEAAKVQEAGGKAVTLGPRILRAETAAVAAVTVAQYENGDLAFPYGEGGPR</sequence>
<evidence type="ECO:0000256" key="7">
    <source>
        <dbReference type="ARBA" id="ARBA00022603"/>
    </source>
</evidence>
<comment type="subcellular location">
    <subcellularLocation>
        <location evidence="1 12">Cytoplasm</location>
    </subcellularLocation>
</comment>
<dbReference type="Pfam" id="PF04452">
    <property type="entry name" value="Methyltrans_RNA"/>
    <property type="match status" value="1"/>
</dbReference>
<feature type="domain" description="Ribosomal RNA small subunit methyltransferase E methyltransferase" evidence="13">
    <location>
        <begin position="71"/>
        <end position="237"/>
    </location>
</feature>
<keyword evidence="7 12" id="KW-0489">Methyltransferase</keyword>
<dbReference type="Gene3D" id="3.40.1280.10">
    <property type="match status" value="1"/>
</dbReference>
<dbReference type="AlphaFoldDB" id="A0A1I0W9U7"/>
<evidence type="ECO:0000313" key="15">
    <source>
        <dbReference type="EMBL" id="SFA85391.1"/>
    </source>
</evidence>
<evidence type="ECO:0000313" key="16">
    <source>
        <dbReference type="Proteomes" id="UP000183843"/>
    </source>
</evidence>